<dbReference type="Proteomes" id="UP000697995">
    <property type="component" value="Unassembled WGS sequence"/>
</dbReference>
<sequence length="169" mass="18120">MARAATYARQALSPATLAAYAADWGGFEGLVPGQGRRPLPVTPVSVAASFRNAGRHPCRMAGQPWAGSHPALRDTLAGIADRQSTPQRRSAAIGTAEIRRLVATCTDGLTDTRVRALLLLSFCFGAGGRARLGYSPVRRGWVHNMLEEHNTRAEPNWVSGPAIMLCVMQ</sequence>
<name>A0ABS1CTS0_9PROT</name>
<dbReference type="InterPro" id="IPR010998">
    <property type="entry name" value="Integrase_recombinase_N"/>
</dbReference>
<comment type="caution">
    <text evidence="2">The sequence shown here is derived from an EMBL/GenBank/DDBJ whole genome shotgun (WGS) entry which is preliminary data.</text>
</comment>
<evidence type="ECO:0000313" key="2">
    <source>
        <dbReference type="EMBL" id="MBK1657790.1"/>
    </source>
</evidence>
<dbReference type="Gene3D" id="1.10.150.130">
    <property type="match status" value="1"/>
</dbReference>
<evidence type="ECO:0000256" key="1">
    <source>
        <dbReference type="ARBA" id="ARBA00023125"/>
    </source>
</evidence>
<keyword evidence="1" id="KW-0238">DNA-binding</keyword>
<dbReference type="SUPFAM" id="SSF47823">
    <property type="entry name" value="lambda integrase-like, N-terminal domain"/>
    <property type="match status" value="1"/>
</dbReference>
<gene>
    <name evidence="2" type="ORF">CKO45_06045</name>
</gene>
<keyword evidence="3" id="KW-1185">Reference proteome</keyword>
<dbReference type="RefSeq" id="WP_200305375.1">
    <property type="nucleotide sequence ID" value="NZ_NRSG01000028.1"/>
</dbReference>
<proteinExistence type="predicted"/>
<protein>
    <submittedName>
        <fullName evidence="2">Uncharacterized protein</fullName>
    </submittedName>
</protein>
<dbReference type="EMBL" id="NRSG01000028">
    <property type="protein sequence ID" value="MBK1657790.1"/>
    <property type="molecule type" value="Genomic_DNA"/>
</dbReference>
<accession>A0ABS1CTS0</accession>
<organism evidence="2 3">
    <name type="scientific">Paracraurococcus ruber</name>
    <dbReference type="NCBI Taxonomy" id="77675"/>
    <lineage>
        <taxon>Bacteria</taxon>
        <taxon>Pseudomonadati</taxon>
        <taxon>Pseudomonadota</taxon>
        <taxon>Alphaproteobacteria</taxon>
        <taxon>Acetobacterales</taxon>
        <taxon>Roseomonadaceae</taxon>
        <taxon>Paracraurococcus</taxon>
    </lineage>
</organism>
<reference evidence="2 3" key="1">
    <citation type="journal article" date="2020" name="Microorganisms">
        <title>Osmotic Adaptation and Compatible Solute Biosynthesis of Phototrophic Bacteria as Revealed from Genome Analyses.</title>
        <authorList>
            <person name="Imhoff J.F."/>
            <person name="Rahn T."/>
            <person name="Kunzel S."/>
            <person name="Keller A."/>
            <person name="Neulinger S.C."/>
        </authorList>
    </citation>
    <scope>NUCLEOTIDE SEQUENCE [LARGE SCALE GENOMIC DNA]</scope>
    <source>
        <strain evidence="2 3">DSM 15382</strain>
    </source>
</reference>
<evidence type="ECO:0000313" key="3">
    <source>
        <dbReference type="Proteomes" id="UP000697995"/>
    </source>
</evidence>